<dbReference type="AlphaFoldDB" id="A0AAW2HLH7"/>
<evidence type="ECO:0000313" key="2">
    <source>
        <dbReference type="EMBL" id="KAL0270672.1"/>
    </source>
</evidence>
<accession>A0AAW2HLH7</accession>
<feature type="compositionally biased region" description="Basic and acidic residues" evidence="1">
    <location>
        <begin position="41"/>
        <end position="82"/>
    </location>
</feature>
<evidence type="ECO:0000256" key="1">
    <source>
        <dbReference type="SAM" id="MobiDB-lite"/>
    </source>
</evidence>
<reference evidence="2" key="1">
    <citation type="journal article" date="2024" name="Gigascience">
        <title>Chromosome-level genome of the poultry shaft louse Menopon gallinae provides insight into the host-switching and adaptive evolution of parasitic lice.</title>
        <authorList>
            <person name="Xu Y."/>
            <person name="Ma L."/>
            <person name="Liu S."/>
            <person name="Liang Y."/>
            <person name="Liu Q."/>
            <person name="He Z."/>
            <person name="Tian L."/>
            <person name="Duan Y."/>
            <person name="Cai W."/>
            <person name="Li H."/>
            <person name="Song F."/>
        </authorList>
    </citation>
    <scope>NUCLEOTIDE SEQUENCE</scope>
    <source>
        <strain evidence="2">Cailab_2023a</strain>
    </source>
</reference>
<sequence>MYRKYTNSGKSSRNERLAQLSEQESVIERKKKEILAKLEAQKKKETEEALKKLEPQSSFKKDNSDSFKKHNWSREKEPEEKTPSNCPRNAFSNDGSFLDQFKKMSGSGASSKNIVPALSKRKEQSSMNKDSKETWIEPESGHSSKYQDSDSSSLRLDPQHSPKSNVLGSFDNISSQDDVQSKTISSSPFSENSHTLPHQSNSTSDNGTKNISYPTNPISSAKFQGAPPSMPVHSTPSPSPTPYKTESSFETDISTRRL</sequence>
<feature type="compositionally biased region" description="Polar residues" evidence="1">
    <location>
        <begin position="83"/>
        <end position="95"/>
    </location>
</feature>
<name>A0AAW2HLH7_9NEOP</name>
<protein>
    <submittedName>
        <fullName evidence="2">Uncharacterized protein</fullName>
    </submittedName>
</protein>
<feature type="compositionally biased region" description="Basic and acidic residues" evidence="1">
    <location>
        <begin position="120"/>
        <end position="148"/>
    </location>
</feature>
<feature type="region of interest" description="Disordered" evidence="1">
    <location>
        <begin position="1"/>
        <end position="23"/>
    </location>
</feature>
<dbReference type="EMBL" id="JARGDH010000004">
    <property type="protein sequence ID" value="KAL0270672.1"/>
    <property type="molecule type" value="Genomic_DNA"/>
</dbReference>
<feature type="compositionally biased region" description="Polar residues" evidence="1">
    <location>
        <begin position="1"/>
        <end position="11"/>
    </location>
</feature>
<feature type="region of interest" description="Disordered" evidence="1">
    <location>
        <begin position="41"/>
        <end position="258"/>
    </location>
</feature>
<comment type="caution">
    <text evidence="2">The sequence shown here is derived from an EMBL/GenBank/DDBJ whole genome shotgun (WGS) entry which is preliminary data.</text>
</comment>
<gene>
    <name evidence="2" type="ORF">PYX00_008006</name>
</gene>
<organism evidence="2">
    <name type="scientific">Menopon gallinae</name>
    <name type="common">poultry shaft louse</name>
    <dbReference type="NCBI Taxonomy" id="328185"/>
    <lineage>
        <taxon>Eukaryota</taxon>
        <taxon>Metazoa</taxon>
        <taxon>Ecdysozoa</taxon>
        <taxon>Arthropoda</taxon>
        <taxon>Hexapoda</taxon>
        <taxon>Insecta</taxon>
        <taxon>Pterygota</taxon>
        <taxon>Neoptera</taxon>
        <taxon>Paraneoptera</taxon>
        <taxon>Psocodea</taxon>
        <taxon>Troctomorpha</taxon>
        <taxon>Phthiraptera</taxon>
        <taxon>Amblycera</taxon>
        <taxon>Menoponidae</taxon>
        <taxon>Menopon</taxon>
    </lineage>
</organism>
<proteinExistence type="predicted"/>
<feature type="compositionally biased region" description="Polar residues" evidence="1">
    <location>
        <begin position="161"/>
        <end position="222"/>
    </location>
</feature>
<feature type="compositionally biased region" description="Low complexity" evidence="1">
    <location>
        <begin position="231"/>
        <end position="248"/>
    </location>
</feature>